<organism evidence="6 7">
    <name type="scientific">Sphenostylis stenocarpa</name>
    <dbReference type="NCBI Taxonomy" id="92480"/>
    <lineage>
        <taxon>Eukaryota</taxon>
        <taxon>Viridiplantae</taxon>
        <taxon>Streptophyta</taxon>
        <taxon>Embryophyta</taxon>
        <taxon>Tracheophyta</taxon>
        <taxon>Spermatophyta</taxon>
        <taxon>Magnoliopsida</taxon>
        <taxon>eudicotyledons</taxon>
        <taxon>Gunneridae</taxon>
        <taxon>Pentapetalae</taxon>
        <taxon>rosids</taxon>
        <taxon>fabids</taxon>
        <taxon>Fabales</taxon>
        <taxon>Fabaceae</taxon>
        <taxon>Papilionoideae</taxon>
        <taxon>50 kb inversion clade</taxon>
        <taxon>NPAAA clade</taxon>
        <taxon>indigoferoid/millettioid clade</taxon>
        <taxon>Phaseoleae</taxon>
        <taxon>Sphenostylis</taxon>
    </lineage>
</organism>
<comment type="similarity">
    <text evidence="1">Belongs to the HMBS family.</text>
</comment>
<dbReference type="AlphaFoldDB" id="A0AA86V5Q7"/>
<dbReference type="Gene3D" id="3.40.190.10">
    <property type="entry name" value="Periplasmic binding protein-like II"/>
    <property type="match status" value="1"/>
</dbReference>
<dbReference type="SUPFAM" id="SSF53850">
    <property type="entry name" value="Periplasmic binding protein-like II"/>
    <property type="match status" value="1"/>
</dbReference>
<evidence type="ECO:0000313" key="6">
    <source>
        <dbReference type="EMBL" id="CAJ1933991.1"/>
    </source>
</evidence>
<keyword evidence="4" id="KW-0627">Porphyrin biosynthesis</keyword>
<dbReference type="InterPro" id="IPR022417">
    <property type="entry name" value="Porphobilin_deaminase_N"/>
</dbReference>
<reference evidence="6" key="1">
    <citation type="submission" date="2023-10" db="EMBL/GenBank/DDBJ databases">
        <authorList>
            <person name="Domelevo Entfellner J.-B."/>
        </authorList>
    </citation>
    <scope>NUCLEOTIDE SEQUENCE</scope>
</reference>
<dbReference type="EC" id="2.5.1.61" evidence="2"/>
<dbReference type="EMBL" id="OY731399">
    <property type="protein sequence ID" value="CAJ1933991.1"/>
    <property type="molecule type" value="Genomic_DNA"/>
</dbReference>
<dbReference type="Proteomes" id="UP001189624">
    <property type="component" value="Chromosome 2"/>
</dbReference>
<dbReference type="InterPro" id="IPR000860">
    <property type="entry name" value="HemC"/>
</dbReference>
<feature type="domain" description="Porphobilinogen deaminase N-terminal" evidence="5">
    <location>
        <begin position="87"/>
        <end position="128"/>
    </location>
</feature>
<name>A0AA86V5Q7_9FABA</name>
<sequence length="135" mass="15010">MSASAIEVVNGSLCSAVVFPSFKIRTSLFSKYDIRASLAVEQQTSQTKVAQNWYQRKSSPLALAQAYEIRDKFIASHPELAEEGAIQIGLFTKEIDEALINSDIDTAVHSRKDVPTYLPDKTVLPSFPVKMSEMR</sequence>
<dbReference type="GO" id="GO:0004418">
    <property type="term" value="F:hydroxymethylbilane synthase activity"/>
    <property type="evidence" value="ECO:0007669"/>
    <property type="project" value="UniProtKB-EC"/>
</dbReference>
<keyword evidence="7" id="KW-1185">Reference proteome</keyword>
<dbReference type="PANTHER" id="PTHR11557">
    <property type="entry name" value="PORPHOBILINOGEN DEAMINASE"/>
    <property type="match status" value="1"/>
</dbReference>
<dbReference type="Pfam" id="PF01379">
    <property type="entry name" value="Porphobil_deam"/>
    <property type="match status" value="1"/>
</dbReference>
<evidence type="ECO:0000256" key="4">
    <source>
        <dbReference type="ARBA" id="ARBA00023244"/>
    </source>
</evidence>
<dbReference type="GO" id="GO:0006783">
    <property type="term" value="P:heme biosynthetic process"/>
    <property type="evidence" value="ECO:0007669"/>
    <property type="project" value="TreeGrafter"/>
</dbReference>
<dbReference type="Gramene" id="rna-AYBTSS11_LOCUS6667">
    <property type="protein sequence ID" value="CAJ1933991.1"/>
    <property type="gene ID" value="gene-AYBTSS11_LOCUS6667"/>
</dbReference>
<evidence type="ECO:0000256" key="1">
    <source>
        <dbReference type="ARBA" id="ARBA00005638"/>
    </source>
</evidence>
<evidence type="ECO:0000256" key="3">
    <source>
        <dbReference type="ARBA" id="ARBA00022679"/>
    </source>
</evidence>
<dbReference type="PANTHER" id="PTHR11557:SF0">
    <property type="entry name" value="PORPHOBILINOGEN DEAMINASE"/>
    <property type="match status" value="1"/>
</dbReference>
<proteinExistence type="inferred from homology"/>
<keyword evidence="3" id="KW-0808">Transferase</keyword>
<dbReference type="GO" id="GO:0005737">
    <property type="term" value="C:cytoplasm"/>
    <property type="evidence" value="ECO:0007669"/>
    <property type="project" value="TreeGrafter"/>
</dbReference>
<gene>
    <name evidence="6" type="ORF">AYBTSS11_LOCUS6667</name>
</gene>
<accession>A0AA86V5Q7</accession>
<evidence type="ECO:0000259" key="5">
    <source>
        <dbReference type="Pfam" id="PF01379"/>
    </source>
</evidence>
<protein>
    <recommendedName>
        <fullName evidence="2">hydroxymethylbilane synthase</fullName>
        <ecNumber evidence="2">2.5.1.61</ecNumber>
    </recommendedName>
</protein>
<evidence type="ECO:0000313" key="7">
    <source>
        <dbReference type="Proteomes" id="UP001189624"/>
    </source>
</evidence>
<evidence type="ECO:0000256" key="2">
    <source>
        <dbReference type="ARBA" id="ARBA00012655"/>
    </source>
</evidence>